<evidence type="ECO:0000313" key="3">
    <source>
        <dbReference type="Proteomes" id="UP000026961"/>
    </source>
</evidence>
<name>A0A0E0B880_9ORYZ</name>
<dbReference type="Gramene" id="OGLUM10G03370.1">
    <property type="protein sequence ID" value="OGLUM10G03370.1"/>
    <property type="gene ID" value="OGLUM10G03370"/>
</dbReference>
<accession>A0A0E0B880</accession>
<dbReference type="HOGENOM" id="CLU_1638009_0_0_1"/>
<keyword evidence="1" id="KW-1133">Transmembrane helix</keyword>
<reference evidence="2" key="2">
    <citation type="submission" date="2018-05" db="EMBL/GenBank/DDBJ databases">
        <title>OgluRS3 (Oryza glumaepatula Reference Sequence Version 3).</title>
        <authorList>
            <person name="Zhang J."/>
            <person name="Kudrna D."/>
            <person name="Lee S."/>
            <person name="Talag J."/>
            <person name="Welchert J."/>
            <person name="Wing R.A."/>
        </authorList>
    </citation>
    <scope>NUCLEOTIDE SEQUENCE [LARGE SCALE GENOMIC DNA]</scope>
</reference>
<evidence type="ECO:0000256" key="1">
    <source>
        <dbReference type="SAM" id="Phobius"/>
    </source>
</evidence>
<protein>
    <submittedName>
        <fullName evidence="2">Uncharacterized protein</fullName>
    </submittedName>
</protein>
<proteinExistence type="predicted"/>
<evidence type="ECO:0000313" key="2">
    <source>
        <dbReference type="EnsemblPlants" id="OGLUM10G03370.1"/>
    </source>
</evidence>
<dbReference type="EnsemblPlants" id="OGLUM10G03370.1">
    <property type="protein sequence ID" value="OGLUM10G03370.1"/>
    <property type="gene ID" value="OGLUM10G03370"/>
</dbReference>
<keyword evidence="1" id="KW-0472">Membrane</keyword>
<sequence length="162" mass="18080">MVGVGGAGCRHRYATGRGRLYKGEGRWDRTRDLMVVIHSARMWGGEWRWWTTPQPHREGEGLILCFASVLGMPLLTQAHHMGGGVIVYLGIGLFGTSTAGFVCIFSGDFGRWKLELTLEFKYAHGPYLGFVSVDLGVEFDLVKGRVRIRIRIHSRALCTKGI</sequence>
<feature type="transmembrane region" description="Helical" evidence="1">
    <location>
        <begin position="85"/>
        <end position="105"/>
    </location>
</feature>
<dbReference type="AlphaFoldDB" id="A0A0E0B880"/>
<keyword evidence="3" id="KW-1185">Reference proteome</keyword>
<keyword evidence="1" id="KW-0812">Transmembrane</keyword>
<organism evidence="2">
    <name type="scientific">Oryza glumipatula</name>
    <dbReference type="NCBI Taxonomy" id="40148"/>
    <lineage>
        <taxon>Eukaryota</taxon>
        <taxon>Viridiplantae</taxon>
        <taxon>Streptophyta</taxon>
        <taxon>Embryophyta</taxon>
        <taxon>Tracheophyta</taxon>
        <taxon>Spermatophyta</taxon>
        <taxon>Magnoliopsida</taxon>
        <taxon>Liliopsida</taxon>
        <taxon>Poales</taxon>
        <taxon>Poaceae</taxon>
        <taxon>BOP clade</taxon>
        <taxon>Oryzoideae</taxon>
        <taxon>Oryzeae</taxon>
        <taxon>Oryzinae</taxon>
        <taxon>Oryza</taxon>
    </lineage>
</organism>
<reference evidence="2" key="1">
    <citation type="submission" date="2015-04" db="UniProtKB">
        <authorList>
            <consortium name="EnsemblPlants"/>
        </authorList>
    </citation>
    <scope>IDENTIFICATION</scope>
</reference>
<dbReference type="Proteomes" id="UP000026961">
    <property type="component" value="Chromosome 10"/>
</dbReference>